<feature type="transmembrane region" description="Helical" evidence="1">
    <location>
        <begin position="123"/>
        <end position="147"/>
    </location>
</feature>
<dbReference type="PANTHER" id="PTHR43424:SF1">
    <property type="entry name" value="LOCUS PUTATIVE PROTEIN 1-RELATED"/>
    <property type="match status" value="1"/>
</dbReference>
<comment type="caution">
    <text evidence="2">The sequence shown here is derived from an EMBL/GenBank/DDBJ whole genome shotgun (WGS) entry which is preliminary data.</text>
</comment>
<dbReference type="EMBL" id="VBOU01000116">
    <property type="protein sequence ID" value="TMQ52108.1"/>
    <property type="molecule type" value="Genomic_DNA"/>
</dbReference>
<keyword evidence="1" id="KW-0812">Transmembrane</keyword>
<evidence type="ECO:0000256" key="1">
    <source>
        <dbReference type="SAM" id="Phobius"/>
    </source>
</evidence>
<sequence>MLATAHWMGAVRGFMVIAAAQLVLSHQVDVLVVGSLLGPRDAGLYSAASQLSTLVSFGAAAIIFVVLPVVSNLHTQRQRAELQRLVARTVQVCVAVSVPVVVLLLVAGHIVLRAYGHGFVDAYPVLSVLSSEQLLGATIGIIAGYLLTMTGHEWEASRVIVGTALLNLLLTFVLTPAFGAVGAAVATLGAQFVRVGLLCWYVQRCLGVMVLPRRSRRTAMAGGA</sequence>
<dbReference type="Proteomes" id="UP000319829">
    <property type="component" value="Unassembled WGS sequence"/>
</dbReference>
<proteinExistence type="predicted"/>
<gene>
    <name evidence="2" type="ORF">E6K74_12705</name>
</gene>
<feature type="transmembrane region" description="Helical" evidence="1">
    <location>
        <begin position="159"/>
        <end position="186"/>
    </location>
</feature>
<dbReference type="Pfam" id="PF13440">
    <property type="entry name" value="Polysacc_synt_3"/>
    <property type="match status" value="1"/>
</dbReference>
<dbReference type="PANTHER" id="PTHR43424">
    <property type="entry name" value="LOCUS PUTATIVE PROTEIN 1-RELATED"/>
    <property type="match status" value="1"/>
</dbReference>
<reference evidence="2 3" key="1">
    <citation type="journal article" date="2019" name="Nat. Microbiol.">
        <title>Mediterranean grassland soil C-N compound turnover is dependent on rainfall and depth, and is mediated by genomically divergent microorganisms.</title>
        <authorList>
            <person name="Diamond S."/>
            <person name="Andeer P.F."/>
            <person name="Li Z."/>
            <person name="Crits-Christoph A."/>
            <person name="Burstein D."/>
            <person name="Anantharaman K."/>
            <person name="Lane K.R."/>
            <person name="Thomas B.C."/>
            <person name="Pan C."/>
            <person name="Northen T.R."/>
            <person name="Banfield J.F."/>
        </authorList>
    </citation>
    <scope>NUCLEOTIDE SEQUENCE [LARGE SCALE GENOMIC DNA]</scope>
    <source>
        <strain evidence="2">WS_4</strain>
    </source>
</reference>
<evidence type="ECO:0000313" key="2">
    <source>
        <dbReference type="EMBL" id="TMQ52108.1"/>
    </source>
</evidence>
<accession>A0A538SL57</accession>
<keyword evidence="1" id="KW-0472">Membrane</keyword>
<evidence type="ECO:0000313" key="3">
    <source>
        <dbReference type="Proteomes" id="UP000319829"/>
    </source>
</evidence>
<feature type="transmembrane region" description="Helical" evidence="1">
    <location>
        <begin position="85"/>
        <end position="111"/>
    </location>
</feature>
<protein>
    <submittedName>
        <fullName evidence="2">Uncharacterized protein</fullName>
    </submittedName>
</protein>
<feature type="transmembrane region" description="Helical" evidence="1">
    <location>
        <begin position="192"/>
        <end position="211"/>
    </location>
</feature>
<dbReference type="InterPro" id="IPR052556">
    <property type="entry name" value="PolySynth_Transporter"/>
</dbReference>
<feature type="transmembrane region" description="Helical" evidence="1">
    <location>
        <begin position="54"/>
        <end position="73"/>
    </location>
</feature>
<name>A0A538SL57_UNCEI</name>
<organism evidence="2 3">
    <name type="scientific">Eiseniibacteriota bacterium</name>
    <dbReference type="NCBI Taxonomy" id="2212470"/>
    <lineage>
        <taxon>Bacteria</taxon>
        <taxon>Candidatus Eiseniibacteriota</taxon>
    </lineage>
</organism>
<dbReference type="AlphaFoldDB" id="A0A538SL57"/>
<keyword evidence="1" id="KW-1133">Transmembrane helix</keyword>